<dbReference type="Pfam" id="PF24626">
    <property type="entry name" value="SH3_Tf2-1"/>
    <property type="match status" value="1"/>
</dbReference>
<proteinExistence type="predicted"/>
<protein>
    <recommendedName>
        <fullName evidence="1">Tf2-1-like SH3-like domain-containing protein</fullName>
    </recommendedName>
</protein>
<dbReference type="InterPro" id="IPR056924">
    <property type="entry name" value="SH3_Tf2-1"/>
</dbReference>
<keyword evidence="3" id="KW-1185">Reference proteome</keyword>
<gene>
    <name evidence="2" type="ORF">ARMOST_10586</name>
</gene>
<reference evidence="3" key="1">
    <citation type="journal article" date="2017" name="Nat. Ecol. Evol.">
        <title>Genome expansion and lineage-specific genetic innovations in the forest pathogenic fungi Armillaria.</title>
        <authorList>
            <person name="Sipos G."/>
            <person name="Prasanna A.N."/>
            <person name="Walter M.C."/>
            <person name="O'Connor E."/>
            <person name="Balint B."/>
            <person name="Krizsan K."/>
            <person name="Kiss B."/>
            <person name="Hess J."/>
            <person name="Varga T."/>
            <person name="Slot J."/>
            <person name="Riley R."/>
            <person name="Boka B."/>
            <person name="Rigling D."/>
            <person name="Barry K."/>
            <person name="Lee J."/>
            <person name="Mihaltcheva S."/>
            <person name="LaButti K."/>
            <person name="Lipzen A."/>
            <person name="Waldron R."/>
            <person name="Moloney N.M."/>
            <person name="Sperisen C."/>
            <person name="Kredics L."/>
            <person name="Vagvoelgyi C."/>
            <person name="Patrignani A."/>
            <person name="Fitzpatrick D."/>
            <person name="Nagy I."/>
            <person name="Doyle S."/>
            <person name="Anderson J.B."/>
            <person name="Grigoriev I.V."/>
            <person name="Gueldener U."/>
            <person name="Muensterkoetter M."/>
            <person name="Nagy L.G."/>
        </authorList>
    </citation>
    <scope>NUCLEOTIDE SEQUENCE [LARGE SCALE GENOMIC DNA]</scope>
    <source>
        <strain evidence="3">C18/9</strain>
    </source>
</reference>
<dbReference type="EMBL" id="FUEG01000008">
    <property type="protein sequence ID" value="SJL07243.1"/>
    <property type="molecule type" value="Genomic_DNA"/>
</dbReference>
<evidence type="ECO:0000259" key="1">
    <source>
        <dbReference type="Pfam" id="PF24626"/>
    </source>
</evidence>
<evidence type="ECO:0000313" key="3">
    <source>
        <dbReference type="Proteomes" id="UP000219338"/>
    </source>
</evidence>
<dbReference type="OrthoDB" id="3364639at2759"/>
<evidence type="ECO:0000313" key="2">
    <source>
        <dbReference type="EMBL" id="SJL07243.1"/>
    </source>
</evidence>
<name>A0A284RES0_ARMOS</name>
<feature type="domain" description="Tf2-1-like SH3-like" evidence="1">
    <location>
        <begin position="27"/>
        <end position="78"/>
    </location>
</feature>
<dbReference type="Proteomes" id="UP000219338">
    <property type="component" value="Unassembled WGS sequence"/>
</dbReference>
<dbReference type="AlphaFoldDB" id="A0A284RES0"/>
<accession>A0A284RES0</accession>
<organism evidence="2 3">
    <name type="scientific">Armillaria ostoyae</name>
    <name type="common">Armillaria root rot fungus</name>
    <dbReference type="NCBI Taxonomy" id="47428"/>
    <lineage>
        <taxon>Eukaryota</taxon>
        <taxon>Fungi</taxon>
        <taxon>Dikarya</taxon>
        <taxon>Basidiomycota</taxon>
        <taxon>Agaricomycotina</taxon>
        <taxon>Agaricomycetes</taxon>
        <taxon>Agaricomycetidae</taxon>
        <taxon>Agaricales</taxon>
        <taxon>Marasmiineae</taxon>
        <taxon>Physalacriaceae</taxon>
        <taxon>Armillaria</taxon>
    </lineage>
</organism>
<sequence>MKLIHDKTKATLQKPAEQMKTQYDKKKKTTLEYQKKLNNQQVGPFTVLQKHGLSAYKLKLLVAWKVYLVFNETLLMLYIPPAFSNQEKNPSLPPDIINSEEQYKTETILDHKTHKVHGAVGEPSRTVIDYLIK</sequence>